<dbReference type="OMA" id="FITTWER"/>
<evidence type="ECO:0000256" key="3">
    <source>
        <dbReference type="ARBA" id="ARBA00022540"/>
    </source>
</evidence>
<keyword evidence="8" id="KW-0812">Transmembrane</keyword>
<accession>A0A175YPI9</accession>
<dbReference type="Gramene" id="KZM85051">
    <property type="protein sequence ID" value="KZM85051"/>
    <property type="gene ID" value="DCAR_027527"/>
</dbReference>
<evidence type="ECO:0000256" key="1">
    <source>
        <dbReference type="ARBA" id="ARBA00009573"/>
    </source>
</evidence>
<dbReference type="EMBL" id="LNRQ01000008">
    <property type="protein sequence ID" value="KZM85051.1"/>
    <property type="molecule type" value="Genomic_DNA"/>
</dbReference>
<comment type="caution">
    <text evidence="10">The sequence shown here is derived from an EMBL/GenBank/DDBJ whole genome shotgun (WGS) entry which is preliminary data.</text>
</comment>
<keyword evidence="5" id="KW-0677">Repeat</keyword>
<dbReference type="AlphaFoldDB" id="A0A175YPI9"/>
<evidence type="ECO:0000256" key="6">
    <source>
        <dbReference type="ARBA" id="ARBA00022845"/>
    </source>
</evidence>
<proteinExistence type="inferred from homology"/>
<keyword evidence="8" id="KW-0472">Membrane</keyword>
<dbReference type="InterPro" id="IPR011387">
    <property type="entry name" value="TIF2A"/>
</dbReference>
<keyword evidence="8" id="KW-1133">Transmembrane helix</keyword>
<dbReference type="STRING" id="79200.A0A175YPI9"/>
<dbReference type="GO" id="GO:0006417">
    <property type="term" value="P:regulation of translation"/>
    <property type="evidence" value="ECO:0007669"/>
    <property type="project" value="UniProtKB-KW"/>
</dbReference>
<keyword evidence="7" id="KW-0648">Protein biosynthesis</keyword>
<dbReference type="GO" id="GO:0003743">
    <property type="term" value="F:translation initiation factor activity"/>
    <property type="evidence" value="ECO:0007669"/>
    <property type="project" value="UniProtKB-KW"/>
</dbReference>
<feature type="transmembrane region" description="Helical" evidence="8">
    <location>
        <begin position="284"/>
        <end position="304"/>
    </location>
</feature>
<dbReference type="GO" id="GO:0000049">
    <property type="term" value="F:tRNA binding"/>
    <property type="evidence" value="ECO:0007669"/>
    <property type="project" value="TreeGrafter"/>
</dbReference>
<evidence type="ECO:0000256" key="8">
    <source>
        <dbReference type="SAM" id="Phobius"/>
    </source>
</evidence>
<dbReference type="SUPFAM" id="SSF82171">
    <property type="entry name" value="DPP6 N-terminal domain-like"/>
    <property type="match status" value="1"/>
</dbReference>
<keyword evidence="6" id="KW-0810">Translation regulation</keyword>
<dbReference type="Gene3D" id="2.130.10.10">
    <property type="entry name" value="YVTN repeat-like/Quinoprotein amine dehydrogenase"/>
    <property type="match status" value="1"/>
</dbReference>
<evidence type="ECO:0000259" key="9">
    <source>
        <dbReference type="Pfam" id="PF08662"/>
    </source>
</evidence>
<gene>
    <name evidence="10" type="ORF">DCAR_027527</name>
</gene>
<evidence type="ECO:0000256" key="4">
    <source>
        <dbReference type="ARBA" id="ARBA00022574"/>
    </source>
</evidence>
<evidence type="ECO:0000256" key="7">
    <source>
        <dbReference type="ARBA" id="ARBA00022917"/>
    </source>
</evidence>
<dbReference type="PANTHER" id="PTHR13227">
    <property type="entry name" value="EUKARYOTIC TRANSLATION INITIATION FACTOR 2A"/>
    <property type="match status" value="1"/>
</dbReference>
<dbReference type="Pfam" id="PF08662">
    <property type="entry name" value="eIF2A"/>
    <property type="match status" value="1"/>
</dbReference>
<name>A0A175YPI9_DAUCS</name>
<keyword evidence="4" id="KW-0853">WD repeat</keyword>
<evidence type="ECO:0000313" key="10">
    <source>
        <dbReference type="EMBL" id="KZM85051.1"/>
    </source>
</evidence>
<dbReference type="PANTHER" id="PTHR13227:SF0">
    <property type="entry name" value="EUKARYOTIC TRANSLATION INITIATION FACTOR 2A"/>
    <property type="match status" value="1"/>
</dbReference>
<reference evidence="10" key="1">
    <citation type="journal article" date="2016" name="Nat. Genet.">
        <title>A high-quality carrot genome assembly provides new insights into carotenoid accumulation and asterid genome evolution.</title>
        <authorList>
            <person name="Iorizzo M."/>
            <person name="Ellison S."/>
            <person name="Senalik D."/>
            <person name="Zeng P."/>
            <person name="Satapoomin P."/>
            <person name="Huang J."/>
            <person name="Bowman M."/>
            <person name="Iovene M."/>
            <person name="Sanseverino W."/>
            <person name="Cavagnaro P."/>
            <person name="Yildiz M."/>
            <person name="Macko-Podgorni A."/>
            <person name="Moranska E."/>
            <person name="Grzebelus E."/>
            <person name="Grzebelus D."/>
            <person name="Ashrafi H."/>
            <person name="Zheng Z."/>
            <person name="Cheng S."/>
            <person name="Spooner D."/>
            <person name="Van Deynze A."/>
            <person name="Simon P."/>
        </authorList>
    </citation>
    <scope>NUCLEOTIDE SEQUENCE [LARGE SCALE GENOMIC DNA]</scope>
    <source>
        <tissue evidence="10">Leaf</tissue>
    </source>
</reference>
<dbReference type="GO" id="GO:0022627">
    <property type="term" value="C:cytosolic small ribosomal subunit"/>
    <property type="evidence" value="ECO:0007669"/>
    <property type="project" value="TreeGrafter"/>
</dbReference>
<evidence type="ECO:0000256" key="2">
    <source>
        <dbReference type="ARBA" id="ARBA00013819"/>
    </source>
</evidence>
<organism evidence="10">
    <name type="scientific">Daucus carota subsp. sativus</name>
    <name type="common">Carrot</name>
    <dbReference type="NCBI Taxonomy" id="79200"/>
    <lineage>
        <taxon>Eukaryota</taxon>
        <taxon>Viridiplantae</taxon>
        <taxon>Streptophyta</taxon>
        <taxon>Embryophyta</taxon>
        <taxon>Tracheophyta</taxon>
        <taxon>Spermatophyta</taxon>
        <taxon>Magnoliopsida</taxon>
        <taxon>eudicotyledons</taxon>
        <taxon>Gunneridae</taxon>
        <taxon>Pentapetalae</taxon>
        <taxon>asterids</taxon>
        <taxon>campanulids</taxon>
        <taxon>Apiales</taxon>
        <taxon>Apiaceae</taxon>
        <taxon>Apioideae</taxon>
        <taxon>Scandiceae</taxon>
        <taxon>Daucinae</taxon>
        <taxon>Daucus</taxon>
        <taxon>Daucus sect. Daucus</taxon>
    </lineage>
</organism>
<comment type="similarity">
    <text evidence="1">Belongs to the WD repeat EIF2A family.</text>
</comment>
<dbReference type="InterPro" id="IPR013979">
    <property type="entry name" value="TIF_beta_prop-like"/>
</dbReference>
<dbReference type="InterPro" id="IPR015943">
    <property type="entry name" value="WD40/YVTN_repeat-like_dom_sf"/>
</dbReference>
<dbReference type="GO" id="GO:0043022">
    <property type="term" value="F:ribosome binding"/>
    <property type="evidence" value="ECO:0007669"/>
    <property type="project" value="TreeGrafter"/>
</dbReference>
<feature type="domain" description="Translation initiation factor beta propellor-like" evidence="9">
    <location>
        <begin position="210"/>
        <end position="289"/>
    </location>
</feature>
<dbReference type="GO" id="GO:0003729">
    <property type="term" value="F:mRNA binding"/>
    <property type="evidence" value="ECO:0007669"/>
    <property type="project" value="EnsemblPlants"/>
</dbReference>
<sequence>MAPQLEISVREPGGLTIWTGPPFNNSIPSVKLEKIPCSSASFCENGARIMVINPGSGICIYDATSFEQVRTFDVVDTLAATLSPCGTYLQTFQKPVNPKNVTLWDIGSGDAVYQLFQKNMTKSTWPCIRFSSDEAVACRLATNEVQLFDAMDFTKGIVKRIRIPGIAGVEISKRPGSHVAAFVPESKGMPASVQIFTCGKDTLSEPVARRSFFRCSTVQLNWNHGSTGLLVLVQSDVDKTNQSYYGETKLNYLTTDGTHDGLVPLRKEGPVHDVRWSFSGKEFAVVYGCILHCLSGTLVVIIDIRKIQ</sequence>
<protein>
    <recommendedName>
        <fullName evidence="2">Eukaryotic translation initiation factor 2A</fullName>
    </recommendedName>
</protein>
<evidence type="ECO:0000256" key="5">
    <source>
        <dbReference type="ARBA" id="ARBA00022737"/>
    </source>
</evidence>
<keyword evidence="3" id="KW-0396">Initiation factor</keyword>